<keyword evidence="1" id="KW-0378">Hydrolase</keyword>
<keyword evidence="4" id="KW-1185">Reference proteome</keyword>
<dbReference type="InterPro" id="IPR050266">
    <property type="entry name" value="AB_hydrolase_sf"/>
</dbReference>
<sequence length="264" mass="29801">MIRSIKLSNGIEVEYLDKGEGEAILLLHGLGSTKADWDFQIDTLSKYFRVIAPDLRGHGNSSKPEKREEYGVSLCAEDNVLLLKELKEDQCAVLGFSMGGAVAFEMAVNHPELISKLIIVNTAPDFNDLGDMGEEMIRERTKILKAIGIEPLAKQIAESMFPENEQIELRNVFYERLRKNPVSTYFNSFITLMEWGIGEKIKGIEVPTLVIASDQDYTPVSSKEAYSKKIKNSKLEVVRRSRHGVTMDQPTEFNRIILNFLTNV</sequence>
<dbReference type="InterPro" id="IPR000073">
    <property type="entry name" value="AB_hydrolase_1"/>
</dbReference>
<dbReference type="AlphaFoldDB" id="A0A1G7W6Z2"/>
<dbReference type="InterPro" id="IPR029058">
    <property type="entry name" value="AB_hydrolase_fold"/>
</dbReference>
<dbReference type="PRINTS" id="PR00111">
    <property type="entry name" value="ABHYDROLASE"/>
</dbReference>
<dbReference type="Gene3D" id="3.40.50.1820">
    <property type="entry name" value="alpha/beta hydrolase"/>
    <property type="match status" value="1"/>
</dbReference>
<reference evidence="3 4" key="1">
    <citation type="submission" date="2016-10" db="EMBL/GenBank/DDBJ databases">
        <authorList>
            <person name="de Groot N.N."/>
        </authorList>
    </citation>
    <scope>NUCLEOTIDE SEQUENCE [LARGE SCALE GENOMIC DNA]</scope>
    <source>
        <strain evidence="3 4">DSM 19803</strain>
    </source>
</reference>
<organism evidence="3 4">
    <name type="scientific">Psychroflexus sediminis</name>
    <dbReference type="NCBI Taxonomy" id="470826"/>
    <lineage>
        <taxon>Bacteria</taxon>
        <taxon>Pseudomonadati</taxon>
        <taxon>Bacteroidota</taxon>
        <taxon>Flavobacteriia</taxon>
        <taxon>Flavobacteriales</taxon>
        <taxon>Flavobacteriaceae</taxon>
        <taxon>Psychroflexus</taxon>
    </lineage>
</organism>
<evidence type="ECO:0000313" key="3">
    <source>
        <dbReference type="EMBL" id="SDG67651.1"/>
    </source>
</evidence>
<dbReference type="EMBL" id="FNCW01000005">
    <property type="protein sequence ID" value="SDG67651.1"/>
    <property type="molecule type" value="Genomic_DNA"/>
</dbReference>
<dbReference type="STRING" id="470826.SAMN04488027_10531"/>
<proteinExistence type="predicted"/>
<dbReference type="RefSeq" id="WP_093366992.1">
    <property type="nucleotide sequence ID" value="NZ_FNCW01000005.1"/>
</dbReference>
<evidence type="ECO:0000313" key="4">
    <source>
        <dbReference type="Proteomes" id="UP000199296"/>
    </source>
</evidence>
<dbReference type="OrthoDB" id="9780932at2"/>
<dbReference type="PANTHER" id="PTHR43798:SF31">
    <property type="entry name" value="AB HYDROLASE SUPERFAMILY PROTEIN YCLE"/>
    <property type="match status" value="1"/>
</dbReference>
<protein>
    <submittedName>
        <fullName evidence="3">Pimeloyl-ACP methyl ester carboxylesterase</fullName>
    </submittedName>
</protein>
<feature type="domain" description="AB hydrolase-1" evidence="2">
    <location>
        <begin position="23"/>
        <end position="126"/>
    </location>
</feature>
<evidence type="ECO:0000259" key="2">
    <source>
        <dbReference type="Pfam" id="PF00561"/>
    </source>
</evidence>
<accession>A0A1G7W6Z2</accession>
<name>A0A1G7W6Z2_9FLAO</name>
<dbReference type="GO" id="GO:0016020">
    <property type="term" value="C:membrane"/>
    <property type="evidence" value="ECO:0007669"/>
    <property type="project" value="TreeGrafter"/>
</dbReference>
<dbReference type="Proteomes" id="UP000199296">
    <property type="component" value="Unassembled WGS sequence"/>
</dbReference>
<dbReference type="Pfam" id="PF00561">
    <property type="entry name" value="Abhydrolase_1"/>
    <property type="match status" value="1"/>
</dbReference>
<dbReference type="PANTHER" id="PTHR43798">
    <property type="entry name" value="MONOACYLGLYCEROL LIPASE"/>
    <property type="match status" value="1"/>
</dbReference>
<evidence type="ECO:0000256" key="1">
    <source>
        <dbReference type="ARBA" id="ARBA00022801"/>
    </source>
</evidence>
<gene>
    <name evidence="3" type="ORF">SAMN04488027_10531</name>
</gene>
<dbReference type="SUPFAM" id="SSF53474">
    <property type="entry name" value="alpha/beta-Hydrolases"/>
    <property type="match status" value="1"/>
</dbReference>
<dbReference type="GO" id="GO:0016787">
    <property type="term" value="F:hydrolase activity"/>
    <property type="evidence" value="ECO:0007669"/>
    <property type="project" value="UniProtKB-KW"/>
</dbReference>